<dbReference type="SMART" id="SM01045">
    <property type="entry name" value="BURP"/>
    <property type="match status" value="1"/>
</dbReference>
<dbReference type="InterPro" id="IPR044816">
    <property type="entry name" value="BURP"/>
</dbReference>
<dbReference type="InterPro" id="IPR004873">
    <property type="entry name" value="BURP_dom"/>
</dbReference>
<comment type="caution">
    <text evidence="3">The sequence shown here is derived from an EMBL/GenBank/DDBJ whole genome shotgun (WGS) entry which is preliminary data.</text>
</comment>
<dbReference type="Pfam" id="PF03181">
    <property type="entry name" value="BURP"/>
    <property type="match status" value="1"/>
</dbReference>
<evidence type="ECO:0000259" key="2">
    <source>
        <dbReference type="PROSITE" id="PS51277"/>
    </source>
</evidence>
<protein>
    <recommendedName>
        <fullName evidence="2">BURP domain-containing protein</fullName>
    </recommendedName>
</protein>
<feature type="region of interest" description="Disordered" evidence="1">
    <location>
        <begin position="1"/>
        <end position="54"/>
    </location>
</feature>
<sequence length="419" mass="46733">MSFLSLISKPVTSSHRPLPPAAPASRRGLPPRQSTLPTAAAPTATPPTAASHQSRRLFGSKTPHLVQEFHQTIGVNRFDFFGTRLVGRDVVIEEVKKLESLLRRFNGLLGMAMEVMNLRAEMGMSRQVAVVASNAALPSELYWRNTFPNTPIPKALQDLLLPGKISKPAHIGVQPNSIPQYRIYASDEQLRDKDYSYFFLQNQIHPGSKLNLHFTKTTVDTTFLPRQVADSYPFSSTNLPHILDQFGLNPQSKQAKVVEETIRDCEAPAADGEERFCATSLESMVDYSIEKLGNNSKILVTEVNHNKKNKGIDGEVPKQEYRVEGGMMKRVFGDKSMVCHNQNYAYAVFYCHLTTRTRAYVVPLVGADGTRVRAAAVCHLDTSKWNPKHLAFQALNAKPGTEPVCHFLPEDHIVWVSNN</sequence>
<dbReference type="PROSITE" id="PS51277">
    <property type="entry name" value="BURP"/>
    <property type="match status" value="1"/>
</dbReference>
<dbReference type="Proteomes" id="UP001420932">
    <property type="component" value="Unassembled WGS sequence"/>
</dbReference>
<accession>A0AAP0EY43</accession>
<keyword evidence="4" id="KW-1185">Reference proteome</keyword>
<proteinExistence type="predicted"/>
<evidence type="ECO:0000256" key="1">
    <source>
        <dbReference type="SAM" id="MobiDB-lite"/>
    </source>
</evidence>
<dbReference type="PANTHER" id="PTHR31236:SF2">
    <property type="entry name" value="BURP DOMAIN PROTEIN RD22"/>
    <property type="match status" value="1"/>
</dbReference>
<reference evidence="3 4" key="1">
    <citation type="submission" date="2024-01" db="EMBL/GenBank/DDBJ databases">
        <title>Genome assemblies of Stephania.</title>
        <authorList>
            <person name="Yang L."/>
        </authorList>
    </citation>
    <scope>NUCLEOTIDE SEQUENCE [LARGE SCALE GENOMIC DNA]</scope>
    <source>
        <strain evidence="3">YNDBR</strain>
        <tissue evidence="3">Leaf</tissue>
    </source>
</reference>
<feature type="compositionally biased region" description="Low complexity" evidence="1">
    <location>
        <begin position="23"/>
        <end position="50"/>
    </location>
</feature>
<organism evidence="3 4">
    <name type="scientific">Stephania yunnanensis</name>
    <dbReference type="NCBI Taxonomy" id="152371"/>
    <lineage>
        <taxon>Eukaryota</taxon>
        <taxon>Viridiplantae</taxon>
        <taxon>Streptophyta</taxon>
        <taxon>Embryophyta</taxon>
        <taxon>Tracheophyta</taxon>
        <taxon>Spermatophyta</taxon>
        <taxon>Magnoliopsida</taxon>
        <taxon>Ranunculales</taxon>
        <taxon>Menispermaceae</taxon>
        <taxon>Menispermoideae</taxon>
        <taxon>Cissampelideae</taxon>
        <taxon>Stephania</taxon>
    </lineage>
</organism>
<name>A0AAP0EY43_9MAGN</name>
<evidence type="ECO:0000313" key="3">
    <source>
        <dbReference type="EMBL" id="KAK9098913.1"/>
    </source>
</evidence>
<dbReference type="EMBL" id="JBBNAF010000011">
    <property type="protein sequence ID" value="KAK9098913.1"/>
    <property type="molecule type" value="Genomic_DNA"/>
</dbReference>
<dbReference type="AlphaFoldDB" id="A0AAP0EY43"/>
<dbReference type="PANTHER" id="PTHR31236">
    <property type="entry name" value="BURP DOMAIN PROTEIN USPL1-LIKE"/>
    <property type="match status" value="1"/>
</dbReference>
<evidence type="ECO:0000313" key="4">
    <source>
        <dbReference type="Proteomes" id="UP001420932"/>
    </source>
</evidence>
<feature type="domain" description="BURP" evidence="2">
    <location>
        <begin position="198"/>
        <end position="418"/>
    </location>
</feature>
<gene>
    <name evidence="3" type="ORF">Syun_025958</name>
</gene>